<dbReference type="RefSeq" id="WP_167972119.1">
    <property type="nucleotide sequence ID" value="NZ_BHZG01000747.1"/>
</dbReference>
<gene>
    <name evidence="1" type="ORF">HCN56_17160</name>
</gene>
<protein>
    <submittedName>
        <fullName evidence="1">Uncharacterized protein</fullName>
    </submittedName>
</protein>
<organism evidence="1 2">
    <name type="scientific">Streptomyces lonarensis</name>
    <dbReference type="NCBI Taxonomy" id="700599"/>
    <lineage>
        <taxon>Bacteria</taxon>
        <taxon>Bacillati</taxon>
        <taxon>Actinomycetota</taxon>
        <taxon>Actinomycetes</taxon>
        <taxon>Kitasatosporales</taxon>
        <taxon>Streptomycetaceae</taxon>
        <taxon>Streptomyces</taxon>
    </lineage>
</organism>
<proteinExistence type="predicted"/>
<accession>A0A7X6D3D2</accession>
<sequence length="110" mass="11150">MSPPSDGAAVLAARCSHTHLFPGARVLVEGVPDPAAFAVAPHPLTLALRFTDGVLTEADLVTDGAAGTVLAVPAHTTDAGTAIPDHRWSVPYAAAEGDALRLTIGRHAPA</sequence>
<reference evidence="1 2" key="1">
    <citation type="submission" date="2020-03" db="EMBL/GenBank/DDBJ databases">
        <title>Draft genome of Streptomyces sp. ventii, isolated from the Axial Seamount in the Pacific Ocean, and resequencing of the two type strains Streptomyces lonarensis strain NCL 716 and Streptomyces bohaiensis strain 11A07.</title>
        <authorList>
            <person name="Loughran R.M."/>
            <person name="Pfannmuller K.M."/>
            <person name="Wasson B.J."/>
            <person name="Deadmond M.C."/>
            <person name="Paddock B.E."/>
            <person name="Koyack M.J."/>
            <person name="Gallegos D.A."/>
            <person name="Mitchell E.A."/>
            <person name="Ushijima B."/>
            <person name="Saw J.H."/>
            <person name="Mcphail K.L."/>
            <person name="Videau P."/>
        </authorList>
    </citation>
    <scope>NUCLEOTIDE SEQUENCE [LARGE SCALE GENOMIC DNA]</scope>
    <source>
        <strain evidence="1 2">NCL716</strain>
    </source>
</reference>
<name>A0A7X6D3D2_9ACTN</name>
<keyword evidence="2" id="KW-1185">Reference proteome</keyword>
<evidence type="ECO:0000313" key="2">
    <source>
        <dbReference type="Proteomes" id="UP000578686"/>
    </source>
</evidence>
<evidence type="ECO:0000313" key="1">
    <source>
        <dbReference type="EMBL" id="NJQ07268.1"/>
    </source>
</evidence>
<dbReference type="EMBL" id="JAAVJD010000144">
    <property type="protein sequence ID" value="NJQ07268.1"/>
    <property type="molecule type" value="Genomic_DNA"/>
</dbReference>
<dbReference type="Proteomes" id="UP000578686">
    <property type="component" value="Unassembled WGS sequence"/>
</dbReference>
<comment type="caution">
    <text evidence="1">The sequence shown here is derived from an EMBL/GenBank/DDBJ whole genome shotgun (WGS) entry which is preliminary data.</text>
</comment>
<dbReference type="AlphaFoldDB" id="A0A7X6D3D2"/>